<dbReference type="PANTHER" id="PTHR43847:SF1">
    <property type="entry name" value="BLL3993 PROTEIN"/>
    <property type="match status" value="1"/>
</dbReference>
<evidence type="ECO:0000256" key="4">
    <source>
        <dbReference type="ARBA" id="ARBA00023136"/>
    </source>
</evidence>
<keyword evidence="7" id="KW-1185">Reference proteome</keyword>
<feature type="transmembrane region" description="Helical" evidence="5">
    <location>
        <begin position="45"/>
        <end position="69"/>
    </location>
</feature>
<keyword evidence="3 5" id="KW-1133">Transmembrane helix</keyword>
<gene>
    <name evidence="6" type="ORF">SAMN06893097_102520</name>
</gene>
<dbReference type="GO" id="GO:0008168">
    <property type="term" value="F:methyltransferase activity"/>
    <property type="evidence" value="ECO:0007669"/>
    <property type="project" value="UniProtKB-KW"/>
</dbReference>
<dbReference type="PANTHER" id="PTHR43847">
    <property type="entry name" value="BLL3993 PROTEIN"/>
    <property type="match status" value="1"/>
</dbReference>
<dbReference type="InterPro" id="IPR052527">
    <property type="entry name" value="Metal_cation-efflux_comp"/>
</dbReference>
<protein>
    <submittedName>
        <fullName evidence="6">Protein-S-isoprenylcysteine O-methyltransferase Ste14</fullName>
    </submittedName>
</protein>
<evidence type="ECO:0000256" key="3">
    <source>
        <dbReference type="ARBA" id="ARBA00022989"/>
    </source>
</evidence>
<comment type="subcellular location">
    <subcellularLocation>
        <location evidence="1">Endomembrane system</location>
        <topology evidence="1">Multi-pass membrane protein</topology>
    </subcellularLocation>
</comment>
<feature type="transmembrane region" description="Helical" evidence="5">
    <location>
        <begin position="76"/>
        <end position="96"/>
    </location>
</feature>
<feature type="transmembrane region" description="Helical" evidence="5">
    <location>
        <begin position="143"/>
        <end position="165"/>
    </location>
</feature>
<evidence type="ECO:0000313" key="7">
    <source>
        <dbReference type="Proteomes" id="UP000219514"/>
    </source>
</evidence>
<name>A0A285ECL6_9ACTN</name>
<accession>A0A285ECL6</accession>
<dbReference type="Gene3D" id="1.20.120.1630">
    <property type="match status" value="1"/>
</dbReference>
<dbReference type="RefSeq" id="WP_097205824.1">
    <property type="nucleotide sequence ID" value="NZ_JACHXB010000003.1"/>
</dbReference>
<keyword evidence="6" id="KW-0808">Transferase</keyword>
<dbReference type="EMBL" id="OBDO01000002">
    <property type="protein sequence ID" value="SNX95816.1"/>
    <property type="molecule type" value="Genomic_DNA"/>
</dbReference>
<evidence type="ECO:0000313" key="6">
    <source>
        <dbReference type="EMBL" id="SNX95816.1"/>
    </source>
</evidence>
<dbReference type="Proteomes" id="UP000219514">
    <property type="component" value="Unassembled WGS sequence"/>
</dbReference>
<evidence type="ECO:0000256" key="5">
    <source>
        <dbReference type="SAM" id="Phobius"/>
    </source>
</evidence>
<dbReference type="InterPro" id="IPR007318">
    <property type="entry name" value="Phopholipid_MeTrfase"/>
</dbReference>
<sequence>MTTAALVLYVLALVVLFGVRSAVQHRRTGSTGFKGISGTPAEPEWWGGVLFVVAMVAGLAGPLMAVLGVTPIDPPAALQAAGLVVALAGFAATLAAQTGMGASWRIGVDSTERTELVTSGPLFGAVRNPIFTAMVTAQAGNVLMVPTWVTVAALTALVAAVQLQVRSAEEPHLLRVHGAAYADYAARTGRFVPGIGRLTRAAAGERAPA</sequence>
<dbReference type="OrthoDB" id="941586at2"/>
<reference evidence="6 7" key="1">
    <citation type="submission" date="2017-09" db="EMBL/GenBank/DDBJ databases">
        <authorList>
            <person name="Ehlers B."/>
            <person name="Leendertz F.H."/>
        </authorList>
    </citation>
    <scope>NUCLEOTIDE SEQUENCE [LARGE SCALE GENOMIC DNA]</scope>
    <source>
        <strain evidence="6 7">DSM 46844</strain>
    </source>
</reference>
<evidence type="ECO:0000256" key="2">
    <source>
        <dbReference type="ARBA" id="ARBA00022692"/>
    </source>
</evidence>
<dbReference type="GO" id="GO:0032259">
    <property type="term" value="P:methylation"/>
    <property type="evidence" value="ECO:0007669"/>
    <property type="project" value="UniProtKB-KW"/>
</dbReference>
<proteinExistence type="predicted"/>
<evidence type="ECO:0000256" key="1">
    <source>
        <dbReference type="ARBA" id="ARBA00004127"/>
    </source>
</evidence>
<keyword evidence="2 5" id="KW-0812">Transmembrane</keyword>
<dbReference type="Pfam" id="PF04191">
    <property type="entry name" value="PEMT"/>
    <property type="match status" value="1"/>
</dbReference>
<organism evidence="6 7">
    <name type="scientific">Geodermatophilus sabuli</name>
    <dbReference type="NCBI Taxonomy" id="1564158"/>
    <lineage>
        <taxon>Bacteria</taxon>
        <taxon>Bacillati</taxon>
        <taxon>Actinomycetota</taxon>
        <taxon>Actinomycetes</taxon>
        <taxon>Geodermatophilales</taxon>
        <taxon>Geodermatophilaceae</taxon>
        <taxon>Geodermatophilus</taxon>
    </lineage>
</organism>
<keyword evidence="4 5" id="KW-0472">Membrane</keyword>
<keyword evidence="6" id="KW-0489">Methyltransferase</keyword>
<dbReference type="AlphaFoldDB" id="A0A285ECL6"/>
<dbReference type="GO" id="GO:0012505">
    <property type="term" value="C:endomembrane system"/>
    <property type="evidence" value="ECO:0007669"/>
    <property type="project" value="UniProtKB-SubCell"/>
</dbReference>